<evidence type="ECO:0000256" key="3">
    <source>
        <dbReference type="ARBA" id="ARBA00023125"/>
    </source>
</evidence>
<proteinExistence type="predicted"/>
<dbReference type="SUPFAM" id="SSF46955">
    <property type="entry name" value="Putative DNA-binding domain"/>
    <property type="match status" value="1"/>
</dbReference>
<dbReference type="PANTHER" id="PTHR30204">
    <property type="entry name" value="REDOX-CYCLING DRUG-SENSING TRANSCRIPTIONAL ACTIVATOR SOXR"/>
    <property type="match status" value="1"/>
</dbReference>
<dbReference type="SMART" id="SM00422">
    <property type="entry name" value="HTH_MERR"/>
    <property type="match status" value="1"/>
</dbReference>
<comment type="caution">
    <text evidence="6">The sequence shown here is derived from an EMBL/GenBank/DDBJ whole genome shotgun (WGS) entry which is preliminary data.</text>
</comment>
<dbReference type="InterPro" id="IPR047057">
    <property type="entry name" value="MerR_fam"/>
</dbReference>
<dbReference type="PROSITE" id="PS50937">
    <property type="entry name" value="HTH_MERR_2"/>
    <property type="match status" value="1"/>
</dbReference>
<dbReference type="AlphaFoldDB" id="A0A4R1PZV9"/>
<organism evidence="6 7">
    <name type="scientific">Anaerospora hongkongensis</name>
    <dbReference type="NCBI Taxonomy" id="244830"/>
    <lineage>
        <taxon>Bacteria</taxon>
        <taxon>Bacillati</taxon>
        <taxon>Bacillota</taxon>
        <taxon>Negativicutes</taxon>
        <taxon>Selenomonadales</taxon>
        <taxon>Sporomusaceae</taxon>
        <taxon>Anaerospora</taxon>
    </lineage>
</organism>
<keyword evidence="4" id="KW-0804">Transcription</keyword>
<dbReference type="InterPro" id="IPR000551">
    <property type="entry name" value="MerR-type_HTH_dom"/>
</dbReference>
<dbReference type="InterPro" id="IPR011256">
    <property type="entry name" value="Reg_factor_effector_dom_sf"/>
</dbReference>
<dbReference type="GO" id="GO:0003700">
    <property type="term" value="F:DNA-binding transcription factor activity"/>
    <property type="evidence" value="ECO:0007669"/>
    <property type="project" value="InterPro"/>
</dbReference>
<keyword evidence="2" id="KW-0805">Transcription regulation</keyword>
<dbReference type="OrthoDB" id="9773308at2"/>
<evidence type="ECO:0000256" key="2">
    <source>
        <dbReference type="ARBA" id="ARBA00023015"/>
    </source>
</evidence>
<evidence type="ECO:0000259" key="5">
    <source>
        <dbReference type="PROSITE" id="PS50937"/>
    </source>
</evidence>
<gene>
    <name evidence="6" type="ORF">EV210_11760</name>
</gene>
<keyword evidence="3 6" id="KW-0238">DNA-binding</keyword>
<dbReference type="InterPro" id="IPR009061">
    <property type="entry name" value="DNA-bd_dom_put_sf"/>
</dbReference>
<dbReference type="Gene3D" id="3.20.80.10">
    <property type="entry name" value="Regulatory factor, effector binding domain"/>
    <property type="match status" value="1"/>
</dbReference>
<dbReference type="Pfam" id="PF00376">
    <property type="entry name" value="MerR"/>
    <property type="match status" value="1"/>
</dbReference>
<reference evidence="6 7" key="1">
    <citation type="submission" date="2019-03" db="EMBL/GenBank/DDBJ databases">
        <title>Genomic Encyclopedia of Type Strains, Phase IV (KMG-IV): sequencing the most valuable type-strain genomes for metagenomic binning, comparative biology and taxonomic classification.</title>
        <authorList>
            <person name="Goeker M."/>
        </authorList>
    </citation>
    <scope>NUCLEOTIDE SEQUENCE [LARGE SCALE GENOMIC DNA]</scope>
    <source>
        <strain evidence="6 7">DSM 15969</strain>
    </source>
</reference>
<evidence type="ECO:0000313" key="7">
    <source>
        <dbReference type="Proteomes" id="UP000295063"/>
    </source>
</evidence>
<keyword evidence="1" id="KW-0678">Repressor</keyword>
<evidence type="ECO:0000256" key="1">
    <source>
        <dbReference type="ARBA" id="ARBA00022491"/>
    </source>
</evidence>
<protein>
    <submittedName>
        <fullName evidence="6">DNA-binding transcriptional MerR regulator</fullName>
    </submittedName>
</protein>
<dbReference type="RefSeq" id="WP_132083092.1">
    <property type="nucleotide sequence ID" value="NZ_DAMAKO010000012.1"/>
</dbReference>
<keyword evidence="7" id="KW-1185">Reference proteome</keyword>
<name>A0A4R1PZV9_9FIRM</name>
<dbReference type="SUPFAM" id="SSF55136">
    <property type="entry name" value="Probable bacterial effector-binding domain"/>
    <property type="match status" value="1"/>
</dbReference>
<accession>A0A4R1PZV9</accession>
<dbReference type="GO" id="GO:0003677">
    <property type="term" value="F:DNA binding"/>
    <property type="evidence" value="ECO:0007669"/>
    <property type="project" value="UniProtKB-KW"/>
</dbReference>
<evidence type="ECO:0000313" key="6">
    <source>
        <dbReference type="EMBL" id="TCL33602.1"/>
    </source>
</evidence>
<feature type="domain" description="HTH merR-type" evidence="5">
    <location>
        <begin position="8"/>
        <end position="77"/>
    </location>
</feature>
<dbReference type="Proteomes" id="UP000295063">
    <property type="component" value="Unassembled WGS sequence"/>
</dbReference>
<dbReference type="Gene3D" id="1.10.1660.10">
    <property type="match status" value="1"/>
</dbReference>
<dbReference type="PANTHER" id="PTHR30204:SF69">
    <property type="entry name" value="MERR-FAMILY TRANSCRIPTIONAL REGULATOR"/>
    <property type="match status" value="1"/>
</dbReference>
<evidence type="ECO:0000256" key="4">
    <source>
        <dbReference type="ARBA" id="ARBA00023163"/>
    </source>
</evidence>
<sequence>MHEILQKHFTTGQFAALYGVSKRTLMYYDSIDLFKPAIVTENGYRYYTFGQSGLFDAIQLLRKLQVPLEEIKQHLRHCTPAASQKLLQNQQQLLEQQIAELTWLKKVVDNKLNNLAATPAIDFTKMTVVQEQAQPVLISSSFSEVPLEQAMKVMLAFMQDSYHTRTYSGYPCGYMLDAKKLQQKDFSQFTHCFYYLDENSVPESPNYKPAGQYLIGYYKGDWTKIDQAFQQLVQYANEHTLTFSSHAYIDSILDDTTAMAEDPYYCEARISVLLEC</sequence>
<dbReference type="EMBL" id="SLUI01000017">
    <property type="protein sequence ID" value="TCL33602.1"/>
    <property type="molecule type" value="Genomic_DNA"/>
</dbReference>